<proteinExistence type="predicted"/>
<protein>
    <submittedName>
        <fullName evidence="3">Uncharacterized protein</fullName>
    </submittedName>
</protein>
<name>A0A8R2B7B3_ACYPI</name>
<keyword evidence="4" id="KW-1185">Reference proteome</keyword>
<keyword evidence="2" id="KW-0732">Signal</keyword>
<dbReference type="RefSeq" id="XP_008184705.1">
    <property type="nucleotide sequence ID" value="XM_008186483.2"/>
</dbReference>
<sequence length="202" mass="21018">MHYPVGYNRSLMIVLLVAYFIRVGSATPLEKRGFPETEPGPPPPGTSSTPPFRLLEAAQRAAAALVRDTARVSDKVLWSFGKMLLSAGESVNYVWDAALNATVQLLKAGGAACGSVAERLAHVPVIGFGASGVHEVVGVAVNAVASNVAHDSMVRSQALAALNDKLNESGARLRPATGETGAPAQATTASDQQRPVSFFPLG</sequence>
<feature type="chain" id="PRO_5035744539" evidence="2">
    <location>
        <begin position="27"/>
        <end position="202"/>
    </location>
</feature>
<reference evidence="4" key="1">
    <citation type="submission" date="2010-06" db="EMBL/GenBank/DDBJ databases">
        <authorList>
            <person name="Jiang H."/>
            <person name="Abraham K."/>
            <person name="Ali S."/>
            <person name="Alsbrooks S.L."/>
            <person name="Anim B.N."/>
            <person name="Anosike U.S."/>
            <person name="Attaway T."/>
            <person name="Bandaranaike D.P."/>
            <person name="Battles P.K."/>
            <person name="Bell S.N."/>
            <person name="Bell A.V."/>
            <person name="Beltran B."/>
            <person name="Bickham C."/>
            <person name="Bustamante Y."/>
            <person name="Caleb T."/>
            <person name="Canada A."/>
            <person name="Cardenas V."/>
            <person name="Carter K."/>
            <person name="Chacko J."/>
            <person name="Chandrabose M.N."/>
            <person name="Chavez D."/>
            <person name="Chavez A."/>
            <person name="Chen L."/>
            <person name="Chu H.-S."/>
            <person name="Claassen K.J."/>
            <person name="Cockrell R."/>
            <person name="Collins M."/>
            <person name="Cooper J.A."/>
            <person name="Cree A."/>
            <person name="Curry S.M."/>
            <person name="Da Y."/>
            <person name="Dao M.D."/>
            <person name="Das B."/>
            <person name="Davila M.-L."/>
            <person name="Davy-Carroll L."/>
            <person name="Denson S."/>
            <person name="Dinh H."/>
            <person name="Ebong V.E."/>
            <person name="Edwards J.R."/>
            <person name="Egan A."/>
            <person name="El-Daye J."/>
            <person name="Escobedo L."/>
            <person name="Fernandez S."/>
            <person name="Fernando P.R."/>
            <person name="Flagg N."/>
            <person name="Forbes L.D."/>
            <person name="Fowler R.G."/>
            <person name="Fu Q."/>
            <person name="Gabisi R.A."/>
            <person name="Ganer J."/>
            <person name="Garbino Pronczuk A."/>
            <person name="Garcia R.M."/>
            <person name="Garner T."/>
            <person name="Garrett T.E."/>
            <person name="Gonzalez D.A."/>
            <person name="Hamid H."/>
            <person name="Hawkins E.S."/>
            <person name="Hirani K."/>
            <person name="Hogues M.E."/>
            <person name="Hollins B."/>
            <person name="Hsiao C.-H."/>
            <person name="Jabil R."/>
            <person name="James M.L."/>
            <person name="Jhangiani S.N."/>
            <person name="Johnson B."/>
            <person name="Johnson Q."/>
            <person name="Joshi V."/>
            <person name="Kalu J.B."/>
            <person name="Kam C."/>
            <person name="Kashfia A."/>
            <person name="Keebler J."/>
            <person name="Kisamo H."/>
            <person name="Kovar C.L."/>
            <person name="Lago L.A."/>
            <person name="Lai C.-Y."/>
            <person name="Laidlaw J."/>
            <person name="Lara F."/>
            <person name="Le T.-K."/>
            <person name="Lee S.L."/>
            <person name="Legall F.H."/>
            <person name="Lemon S.J."/>
            <person name="Lewis L.R."/>
            <person name="Li B."/>
            <person name="Liu Y."/>
            <person name="Liu Y.-S."/>
            <person name="Lopez J."/>
            <person name="Lozado R.J."/>
            <person name="Lu J."/>
            <person name="Madu R.C."/>
            <person name="Maheshwari M."/>
            <person name="Maheshwari R."/>
            <person name="Malloy K."/>
            <person name="Martinez E."/>
            <person name="Mathew T."/>
            <person name="Mercado I.C."/>
            <person name="Mercado C."/>
            <person name="Meyer B."/>
            <person name="Montgomery K."/>
            <person name="Morgan M.B."/>
            <person name="Munidasa M."/>
            <person name="Nazareth L.V."/>
            <person name="Nelson J."/>
            <person name="Ng B.M."/>
            <person name="Nguyen N.B."/>
            <person name="Nguyen P.Q."/>
            <person name="Nguyen T."/>
            <person name="Obregon M."/>
            <person name="Okwuonu G.O."/>
            <person name="Onwere C.G."/>
            <person name="Orozco G."/>
            <person name="Parra A."/>
            <person name="Patel S."/>
            <person name="Patil S."/>
            <person name="Perez A."/>
            <person name="Perez Y."/>
            <person name="Pham C."/>
            <person name="Primus E.L."/>
            <person name="Pu L.-L."/>
            <person name="Puazo M."/>
            <person name="Qin X."/>
            <person name="Quiroz J.B."/>
            <person name="Reese J."/>
            <person name="Richards S."/>
            <person name="Rives C.M."/>
            <person name="Robberts R."/>
            <person name="Ruiz S.J."/>
            <person name="Ruiz M.J."/>
            <person name="Santibanez J."/>
            <person name="Schneider B.W."/>
            <person name="Sisson I."/>
            <person name="Smith M."/>
            <person name="Sodergren E."/>
            <person name="Song X.-Z."/>
            <person name="Song B.B."/>
            <person name="Summersgill H."/>
            <person name="Thelus R."/>
            <person name="Thornton R.D."/>
            <person name="Trejos Z.Y."/>
            <person name="Usmani K."/>
            <person name="Vattathil S."/>
            <person name="Villasana D."/>
            <person name="Walker D.L."/>
            <person name="Wang S."/>
            <person name="Wang K."/>
            <person name="White C.S."/>
            <person name="Williams A.C."/>
            <person name="Williamson J."/>
            <person name="Wilson K."/>
            <person name="Woghiren I.O."/>
            <person name="Woodworth J.R."/>
            <person name="Worley K.C."/>
            <person name="Wright R.A."/>
            <person name="Wu W."/>
            <person name="Young L."/>
            <person name="Zhang L."/>
            <person name="Zhang J."/>
            <person name="Zhu Y."/>
            <person name="Muzny D.M."/>
            <person name="Weinstock G."/>
            <person name="Gibbs R.A."/>
        </authorList>
    </citation>
    <scope>NUCLEOTIDE SEQUENCE [LARGE SCALE GENOMIC DNA]</scope>
    <source>
        <strain evidence="4">LSR1</strain>
    </source>
</reference>
<evidence type="ECO:0000256" key="2">
    <source>
        <dbReference type="SAM" id="SignalP"/>
    </source>
</evidence>
<dbReference type="AlphaFoldDB" id="A0A8R2B7B3"/>
<dbReference type="Proteomes" id="UP000007819">
    <property type="component" value="Chromosome X"/>
</dbReference>
<dbReference type="OrthoDB" id="6629478at2759"/>
<dbReference type="GeneID" id="100569669"/>
<reference evidence="3" key="2">
    <citation type="submission" date="2022-06" db="UniProtKB">
        <authorList>
            <consortium name="EnsemblMetazoa"/>
        </authorList>
    </citation>
    <scope>IDENTIFICATION</scope>
</reference>
<evidence type="ECO:0000313" key="4">
    <source>
        <dbReference type="Proteomes" id="UP000007819"/>
    </source>
</evidence>
<accession>A0A8R2B7B3</accession>
<feature type="region of interest" description="Disordered" evidence="1">
    <location>
        <begin position="31"/>
        <end position="51"/>
    </location>
</feature>
<feature type="signal peptide" evidence="2">
    <location>
        <begin position="1"/>
        <end position="26"/>
    </location>
</feature>
<feature type="region of interest" description="Disordered" evidence="1">
    <location>
        <begin position="172"/>
        <end position="194"/>
    </location>
</feature>
<feature type="compositionally biased region" description="Polar residues" evidence="1">
    <location>
        <begin position="185"/>
        <end position="194"/>
    </location>
</feature>
<evidence type="ECO:0000256" key="1">
    <source>
        <dbReference type="SAM" id="MobiDB-lite"/>
    </source>
</evidence>
<dbReference type="EnsemblMetazoa" id="XM_008186483.3">
    <property type="protein sequence ID" value="XP_008184705.1"/>
    <property type="gene ID" value="LOC100569669"/>
</dbReference>
<evidence type="ECO:0000313" key="3">
    <source>
        <dbReference type="EnsemblMetazoa" id="XP_008184705.1"/>
    </source>
</evidence>
<organism evidence="3 4">
    <name type="scientific">Acyrthosiphon pisum</name>
    <name type="common">Pea aphid</name>
    <dbReference type="NCBI Taxonomy" id="7029"/>
    <lineage>
        <taxon>Eukaryota</taxon>
        <taxon>Metazoa</taxon>
        <taxon>Ecdysozoa</taxon>
        <taxon>Arthropoda</taxon>
        <taxon>Hexapoda</taxon>
        <taxon>Insecta</taxon>
        <taxon>Pterygota</taxon>
        <taxon>Neoptera</taxon>
        <taxon>Paraneoptera</taxon>
        <taxon>Hemiptera</taxon>
        <taxon>Sternorrhyncha</taxon>
        <taxon>Aphidomorpha</taxon>
        <taxon>Aphidoidea</taxon>
        <taxon>Aphididae</taxon>
        <taxon>Macrosiphini</taxon>
        <taxon>Acyrthosiphon</taxon>
    </lineage>
</organism>